<dbReference type="InterPro" id="IPR002035">
    <property type="entry name" value="VWF_A"/>
</dbReference>
<keyword evidence="2" id="KW-0812">Transmembrane</keyword>
<evidence type="ECO:0000313" key="4">
    <source>
        <dbReference type="EMBL" id="GGX68149.1"/>
    </source>
</evidence>
<protein>
    <recommendedName>
        <fullName evidence="3">VWFA domain-containing protein</fullName>
    </recommendedName>
</protein>
<evidence type="ECO:0000313" key="5">
    <source>
        <dbReference type="Proteomes" id="UP000600865"/>
    </source>
</evidence>
<dbReference type="RefSeq" id="WP_189584440.1">
    <property type="nucleotide sequence ID" value="NZ_BMYV01000002.1"/>
</dbReference>
<keyword evidence="2" id="KW-1133">Transmembrane helix</keyword>
<dbReference type="Pfam" id="PF13768">
    <property type="entry name" value="VWA_3"/>
    <property type="match status" value="1"/>
</dbReference>
<dbReference type="AlphaFoldDB" id="A0A918KLE2"/>
<name>A0A918KLE2_9PROT</name>
<dbReference type="Gene3D" id="3.40.50.410">
    <property type="entry name" value="von Willebrand factor, type A domain"/>
    <property type="match status" value="1"/>
</dbReference>
<accession>A0A918KLE2</accession>
<sequence>MKSRRRNIAVFSISALDLFAAALGAFILIVLVLFPYYKLGGTDVSMEELEEQVRKRRFAAESVRTDMSVIRALQSEIRLLDKQYLTTQTEMSETEDKLAEVLKAITEVEIPDPQPQPEPIPDPMPTPRPEPPEPPRSINRGVPFSILGLATDRREVVILVDMSGSMQAHKSKVTQALNEIISQMKPDNRFAIIGYRGGPTYDSFPSNGQLVRADAATLARARDFVDRLPSRFGGGTPTQSALIRTLNLKPEAIILISDGAPDDGQPGAIIRNVTNRNRGRAEIHTVAIGDYTSDKKLTIFLQELANRNQGEFVGRSR</sequence>
<keyword evidence="5" id="KW-1185">Reference proteome</keyword>
<keyword evidence="2" id="KW-0472">Membrane</keyword>
<comment type="caution">
    <text evidence="4">The sequence shown here is derived from an EMBL/GenBank/DDBJ whole genome shotgun (WGS) entry which is preliminary data.</text>
</comment>
<dbReference type="PROSITE" id="PS50234">
    <property type="entry name" value="VWFA"/>
    <property type="match status" value="1"/>
</dbReference>
<feature type="compositionally biased region" description="Pro residues" evidence="1">
    <location>
        <begin position="112"/>
        <end position="135"/>
    </location>
</feature>
<reference evidence="4 5" key="1">
    <citation type="journal article" date="2014" name="Int. J. Syst. Evol. Microbiol.">
        <title>Complete genome sequence of Corynebacterium casei LMG S-19264T (=DSM 44701T), isolated from a smear-ripened cheese.</title>
        <authorList>
            <consortium name="US DOE Joint Genome Institute (JGI-PGF)"/>
            <person name="Walter F."/>
            <person name="Albersmeier A."/>
            <person name="Kalinowski J."/>
            <person name="Ruckert C."/>
        </authorList>
    </citation>
    <scope>NUCLEOTIDE SEQUENCE [LARGE SCALE GENOMIC DNA]</scope>
    <source>
        <strain evidence="4 5">KCTC 23968</strain>
    </source>
</reference>
<dbReference type="InterPro" id="IPR036465">
    <property type="entry name" value="vWFA_dom_sf"/>
</dbReference>
<dbReference type="EMBL" id="BMYV01000002">
    <property type="protein sequence ID" value="GGX68149.1"/>
    <property type="molecule type" value="Genomic_DNA"/>
</dbReference>
<dbReference type="PANTHER" id="PTHR10338">
    <property type="entry name" value="INTER-ALPHA-TRYPSIN INHIBITOR HEAVY CHAIN FAMILY MEMBER"/>
    <property type="match status" value="1"/>
</dbReference>
<proteinExistence type="predicted"/>
<organism evidence="4 5">
    <name type="scientific">Litorimonas cladophorae</name>
    <dbReference type="NCBI Taxonomy" id="1220491"/>
    <lineage>
        <taxon>Bacteria</taxon>
        <taxon>Pseudomonadati</taxon>
        <taxon>Pseudomonadota</taxon>
        <taxon>Alphaproteobacteria</taxon>
        <taxon>Maricaulales</taxon>
        <taxon>Robiginitomaculaceae</taxon>
    </lineage>
</organism>
<evidence type="ECO:0000259" key="3">
    <source>
        <dbReference type="PROSITE" id="PS50234"/>
    </source>
</evidence>
<feature type="transmembrane region" description="Helical" evidence="2">
    <location>
        <begin position="7"/>
        <end position="37"/>
    </location>
</feature>
<dbReference type="SUPFAM" id="SSF53300">
    <property type="entry name" value="vWA-like"/>
    <property type="match status" value="1"/>
</dbReference>
<feature type="domain" description="VWFA" evidence="3">
    <location>
        <begin position="155"/>
        <end position="317"/>
    </location>
</feature>
<dbReference type="InterPro" id="IPR050934">
    <property type="entry name" value="ITIH"/>
</dbReference>
<evidence type="ECO:0000256" key="2">
    <source>
        <dbReference type="SAM" id="Phobius"/>
    </source>
</evidence>
<dbReference type="SMART" id="SM00327">
    <property type="entry name" value="VWA"/>
    <property type="match status" value="1"/>
</dbReference>
<gene>
    <name evidence="4" type="ORF">GCM10011309_17390</name>
</gene>
<dbReference type="PANTHER" id="PTHR10338:SF108">
    <property type="entry name" value="INTER-ALPHA-TRYPSIN INHIBITOR HEAVY CHAIN H4-LIKE PROTEIN"/>
    <property type="match status" value="1"/>
</dbReference>
<evidence type="ECO:0000256" key="1">
    <source>
        <dbReference type="SAM" id="MobiDB-lite"/>
    </source>
</evidence>
<feature type="region of interest" description="Disordered" evidence="1">
    <location>
        <begin position="108"/>
        <end position="141"/>
    </location>
</feature>
<dbReference type="Proteomes" id="UP000600865">
    <property type="component" value="Unassembled WGS sequence"/>
</dbReference>